<evidence type="ECO:0000256" key="2">
    <source>
        <dbReference type="ARBA" id="ARBA00023015"/>
    </source>
</evidence>
<dbReference type="CDD" id="cd08474">
    <property type="entry name" value="PBP2_CrgA_like_5"/>
    <property type="match status" value="1"/>
</dbReference>
<dbReference type="GO" id="GO:0006351">
    <property type="term" value="P:DNA-templated transcription"/>
    <property type="evidence" value="ECO:0007669"/>
    <property type="project" value="TreeGrafter"/>
</dbReference>
<keyword evidence="4" id="KW-0804">Transcription</keyword>
<dbReference type="InterPro" id="IPR058163">
    <property type="entry name" value="LysR-type_TF_proteobact-type"/>
</dbReference>
<dbReference type="EMBL" id="OBMT01000005">
    <property type="protein sequence ID" value="SOC07003.1"/>
    <property type="molecule type" value="Genomic_DNA"/>
</dbReference>
<sequence length="297" mass="32967">MKREDFSDLAVFLAVAEEGTFTRAAIRLGVSQSAVSHTIRRLEASLGFRLLNRSTRNVSTTESGEKLLAILRPGIGQIDARIEELRLVKDRPRGLIRITTAPDVARRLLWPVITGLIRDYPEIRVEVNTNSRVVDLAESGFDAAIRLAETVGPDLIAVPVGPMLRMAAVASPAYLAARGEPLCPADLAGHDCITMRFGADTAPYDWEFERDGQESVRKVKGPLIFNDGDLCMAAAREGYGIAYLLLSEVQADLDSGRLRRVLTEWCPPFEGYKLCYSSRRQMTSALRLLVDRMRYRG</sequence>
<dbReference type="FunFam" id="1.10.10.10:FF:000001">
    <property type="entry name" value="LysR family transcriptional regulator"/>
    <property type="match status" value="1"/>
</dbReference>
<evidence type="ECO:0000313" key="7">
    <source>
        <dbReference type="Proteomes" id="UP000219111"/>
    </source>
</evidence>
<proteinExistence type="inferred from homology"/>
<reference evidence="7" key="1">
    <citation type="submission" date="2017-08" db="EMBL/GenBank/DDBJ databases">
        <authorList>
            <person name="Varghese N."/>
            <person name="Submissions S."/>
        </authorList>
    </citation>
    <scope>NUCLEOTIDE SEQUENCE [LARGE SCALE GENOMIC DNA]</scope>
    <source>
        <strain evidence="7">JA276</strain>
    </source>
</reference>
<accession>A0A285SLI3</accession>
<dbReference type="Gene3D" id="1.10.10.10">
    <property type="entry name" value="Winged helix-like DNA-binding domain superfamily/Winged helix DNA-binding domain"/>
    <property type="match status" value="1"/>
</dbReference>
<feature type="domain" description="HTH lysR-type" evidence="5">
    <location>
        <begin position="4"/>
        <end position="61"/>
    </location>
</feature>
<keyword evidence="7" id="KW-1185">Reference proteome</keyword>
<dbReference type="InterPro" id="IPR005119">
    <property type="entry name" value="LysR_subst-bd"/>
</dbReference>
<evidence type="ECO:0000256" key="1">
    <source>
        <dbReference type="ARBA" id="ARBA00009437"/>
    </source>
</evidence>
<dbReference type="SUPFAM" id="SSF46785">
    <property type="entry name" value="Winged helix' DNA-binding domain"/>
    <property type="match status" value="1"/>
</dbReference>
<evidence type="ECO:0000259" key="5">
    <source>
        <dbReference type="PROSITE" id="PS50931"/>
    </source>
</evidence>
<keyword evidence="3" id="KW-0238">DNA-binding</keyword>
<dbReference type="Gene3D" id="3.40.190.290">
    <property type="match status" value="1"/>
</dbReference>
<dbReference type="Pfam" id="PF00126">
    <property type="entry name" value="HTH_1"/>
    <property type="match status" value="1"/>
</dbReference>
<dbReference type="Pfam" id="PF03466">
    <property type="entry name" value="LysR_substrate"/>
    <property type="match status" value="1"/>
</dbReference>
<evidence type="ECO:0000313" key="6">
    <source>
        <dbReference type="EMBL" id="SOC07003.1"/>
    </source>
</evidence>
<protein>
    <submittedName>
        <fullName evidence="6">LysR family transcriptional regulator</fullName>
    </submittedName>
</protein>
<evidence type="ECO:0000256" key="3">
    <source>
        <dbReference type="ARBA" id="ARBA00023125"/>
    </source>
</evidence>
<dbReference type="OrthoDB" id="9813056at2"/>
<organism evidence="6 7">
    <name type="scientific">Rhodobacter maris</name>
    <dbReference type="NCBI Taxonomy" id="446682"/>
    <lineage>
        <taxon>Bacteria</taxon>
        <taxon>Pseudomonadati</taxon>
        <taxon>Pseudomonadota</taxon>
        <taxon>Alphaproteobacteria</taxon>
        <taxon>Rhodobacterales</taxon>
        <taxon>Rhodobacter group</taxon>
        <taxon>Rhodobacter</taxon>
    </lineage>
</organism>
<dbReference type="InterPro" id="IPR036390">
    <property type="entry name" value="WH_DNA-bd_sf"/>
</dbReference>
<dbReference type="InterPro" id="IPR036388">
    <property type="entry name" value="WH-like_DNA-bd_sf"/>
</dbReference>
<dbReference type="SUPFAM" id="SSF53850">
    <property type="entry name" value="Periplasmic binding protein-like II"/>
    <property type="match status" value="1"/>
</dbReference>
<dbReference type="PROSITE" id="PS50931">
    <property type="entry name" value="HTH_LYSR"/>
    <property type="match status" value="1"/>
</dbReference>
<gene>
    <name evidence="6" type="ORF">SAMN05877831_105196</name>
</gene>
<keyword evidence="2" id="KW-0805">Transcription regulation</keyword>
<dbReference type="AlphaFoldDB" id="A0A285SLI3"/>
<dbReference type="GO" id="GO:0003700">
    <property type="term" value="F:DNA-binding transcription factor activity"/>
    <property type="evidence" value="ECO:0007669"/>
    <property type="project" value="InterPro"/>
</dbReference>
<dbReference type="InterPro" id="IPR000847">
    <property type="entry name" value="LysR_HTH_N"/>
</dbReference>
<name>A0A285SLI3_9RHOB</name>
<evidence type="ECO:0000256" key="4">
    <source>
        <dbReference type="ARBA" id="ARBA00023163"/>
    </source>
</evidence>
<dbReference type="RefSeq" id="WP_097069952.1">
    <property type="nucleotide sequence ID" value="NZ_OBMT01000005.1"/>
</dbReference>
<dbReference type="PANTHER" id="PTHR30537:SF1">
    <property type="entry name" value="HTH-TYPE TRANSCRIPTIONAL REGULATOR PGRR"/>
    <property type="match status" value="1"/>
</dbReference>
<dbReference type="Proteomes" id="UP000219111">
    <property type="component" value="Unassembled WGS sequence"/>
</dbReference>
<dbReference type="PRINTS" id="PR00039">
    <property type="entry name" value="HTHLYSR"/>
</dbReference>
<comment type="similarity">
    <text evidence="1">Belongs to the LysR transcriptional regulatory family.</text>
</comment>
<dbReference type="PANTHER" id="PTHR30537">
    <property type="entry name" value="HTH-TYPE TRANSCRIPTIONAL REGULATOR"/>
    <property type="match status" value="1"/>
</dbReference>
<dbReference type="GO" id="GO:0043565">
    <property type="term" value="F:sequence-specific DNA binding"/>
    <property type="evidence" value="ECO:0007669"/>
    <property type="project" value="TreeGrafter"/>
</dbReference>